<protein>
    <submittedName>
        <fullName evidence="1">Uncharacterized protein</fullName>
    </submittedName>
</protein>
<organism evidence="1 2">
    <name type="scientific">Candidatus Pristimantibacillus lignocellulolyticus</name>
    <dbReference type="NCBI Taxonomy" id="2994561"/>
    <lineage>
        <taxon>Bacteria</taxon>
        <taxon>Bacillati</taxon>
        <taxon>Bacillota</taxon>
        <taxon>Bacilli</taxon>
        <taxon>Bacillales</taxon>
        <taxon>Paenibacillaceae</taxon>
        <taxon>Candidatus Pristimantibacillus</taxon>
    </lineage>
</organism>
<dbReference type="AlphaFoldDB" id="A0A9J6ZHC8"/>
<dbReference type="Proteomes" id="UP001056756">
    <property type="component" value="Chromosome"/>
</dbReference>
<sequence>MNTRYRITRSIQDDQVENMISLEECKMFFAQQADFQHSEEYSSRSGDTVMKIKGEFFMWQVGEVQIPFRYFDGDVYVSVSHEIIYHKVLEVAEGLNAHCIEG</sequence>
<gene>
    <name evidence="1" type="ORF">NAG76_04155</name>
</gene>
<reference evidence="1" key="1">
    <citation type="submission" date="2022-05" db="EMBL/GenBank/DDBJ databases">
        <title>Novel bacterial taxa in a minimal lignocellulolytic consortium and its capacity to transform plastics disclosed by genome-resolved metagenomics.</title>
        <authorList>
            <person name="Rodriguez C.A.D."/>
            <person name="Diaz-Garcia L."/>
            <person name="Herrera K."/>
            <person name="Tarazona N.A."/>
            <person name="Sproer C."/>
            <person name="Overmann J."/>
            <person name="Jimenez D.J."/>
        </authorList>
    </citation>
    <scope>NUCLEOTIDE SEQUENCE</scope>
    <source>
        <strain evidence="1">MAG5</strain>
    </source>
</reference>
<name>A0A9J6ZHC8_9BACL</name>
<accession>A0A9J6ZHC8</accession>
<dbReference type="EMBL" id="CP097899">
    <property type="protein sequence ID" value="URN95460.1"/>
    <property type="molecule type" value="Genomic_DNA"/>
</dbReference>
<evidence type="ECO:0000313" key="1">
    <source>
        <dbReference type="EMBL" id="URN95460.1"/>
    </source>
</evidence>
<evidence type="ECO:0000313" key="2">
    <source>
        <dbReference type="Proteomes" id="UP001056756"/>
    </source>
</evidence>
<dbReference type="KEGG" id="plig:NAG76_04155"/>
<proteinExistence type="predicted"/>